<dbReference type="EMBL" id="JBANQN010000008">
    <property type="protein sequence ID" value="KAK6783096.1"/>
    <property type="molecule type" value="Genomic_DNA"/>
</dbReference>
<keyword evidence="4" id="KW-1185">Reference proteome</keyword>
<feature type="domain" description="FHA" evidence="2">
    <location>
        <begin position="62"/>
        <end position="112"/>
    </location>
</feature>
<feature type="region of interest" description="Disordered" evidence="1">
    <location>
        <begin position="177"/>
        <end position="345"/>
    </location>
</feature>
<organism evidence="3 4">
    <name type="scientific">Solanum bulbocastanum</name>
    <name type="common">Wild potato</name>
    <dbReference type="NCBI Taxonomy" id="147425"/>
    <lineage>
        <taxon>Eukaryota</taxon>
        <taxon>Viridiplantae</taxon>
        <taxon>Streptophyta</taxon>
        <taxon>Embryophyta</taxon>
        <taxon>Tracheophyta</taxon>
        <taxon>Spermatophyta</taxon>
        <taxon>Magnoliopsida</taxon>
        <taxon>eudicotyledons</taxon>
        <taxon>Gunneridae</taxon>
        <taxon>Pentapetalae</taxon>
        <taxon>asterids</taxon>
        <taxon>lamiids</taxon>
        <taxon>Solanales</taxon>
        <taxon>Solanaceae</taxon>
        <taxon>Solanoideae</taxon>
        <taxon>Solaneae</taxon>
        <taxon>Solanum</taxon>
    </lineage>
</organism>
<dbReference type="PROSITE" id="PS50006">
    <property type="entry name" value="FHA_DOMAIN"/>
    <property type="match status" value="1"/>
</dbReference>
<dbReference type="Pfam" id="PF00498">
    <property type="entry name" value="FHA"/>
    <property type="match status" value="1"/>
</dbReference>
<name>A0AAN8TG27_SOLBU</name>
<evidence type="ECO:0000256" key="1">
    <source>
        <dbReference type="SAM" id="MobiDB-lite"/>
    </source>
</evidence>
<accession>A0AAN8TG27</accession>
<dbReference type="SUPFAM" id="SSF49879">
    <property type="entry name" value="SMAD/FHA domain"/>
    <property type="match status" value="1"/>
</dbReference>
<evidence type="ECO:0000313" key="4">
    <source>
        <dbReference type="Proteomes" id="UP001371456"/>
    </source>
</evidence>
<feature type="compositionally biased region" description="Polar residues" evidence="1">
    <location>
        <begin position="225"/>
        <end position="234"/>
    </location>
</feature>
<dbReference type="AlphaFoldDB" id="A0AAN8TG27"/>
<sequence>MLGNLKSFSSATNYQALFFPSSHLQFARSTEMEVREGPLLHLIMEKGPLSGQNLVYKPGSKIQIGRGVRGNTLPIKDEGISSKHLCIQFESGFWVINDLGSSNGTFLNTIAIDPSRRTKLTDGDIIKIGEETSIKVKIEAMEVHPVEEIEAKGKNTRRNTRRVKGLGVIDENRELGLGNGEKGNVGVGSKRATRSSKNVKNEAGNVDEVENFTSIGAEKEGKGNPSRTRGSSKVESVKTRVDSVKEAENTDLVDVERETKQGRRRPRGSKKADSVKDGDDAVEETESLAVVEAERQRKPSPRRTRGSRKVGNDSEETDSLAIADADRERKPSPRRTRGSKKAQNVKWTDSVEETKNYVAIDVDKEKKVCSRRTRGSRKEEDVENLHQKENVNMELKQHGKGKGSTASIVHSEEDEVMEKLERDQKDCQEAVESNANVGVERNMPEVVEAELGRDGCEGLVSNVGASMSEVQMEEEADLEKMTLGEWLDYLEIYLPKQIIDATEEMILGMKQNTEKYQEFMLLQKNAKDCDGIPKG</sequence>
<gene>
    <name evidence="3" type="ORF">RDI58_020892</name>
</gene>
<dbReference type="InterPro" id="IPR050923">
    <property type="entry name" value="Cell_Proc_Reg/RNA_Proc"/>
</dbReference>
<comment type="caution">
    <text evidence="3">The sequence shown here is derived from an EMBL/GenBank/DDBJ whole genome shotgun (WGS) entry which is preliminary data.</text>
</comment>
<dbReference type="Proteomes" id="UP001371456">
    <property type="component" value="Unassembled WGS sequence"/>
</dbReference>
<dbReference type="Gene3D" id="2.60.200.20">
    <property type="match status" value="1"/>
</dbReference>
<evidence type="ECO:0000259" key="2">
    <source>
        <dbReference type="PROSITE" id="PS50006"/>
    </source>
</evidence>
<feature type="compositionally biased region" description="Gly residues" evidence="1">
    <location>
        <begin position="177"/>
        <end position="186"/>
    </location>
</feature>
<proteinExistence type="predicted"/>
<feature type="compositionally biased region" description="Basic and acidic residues" evidence="1">
    <location>
        <begin position="270"/>
        <end position="279"/>
    </location>
</feature>
<dbReference type="PANTHER" id="PTHR23308">
    <property type="entry name" value="NUCLEAR INHIBITOR OF PROTEIN PHOSPHATASE-1"/>
    <property type="match status" value="1"/>
</dbReference>
<evidence type="ECO:0000313" key="3">
    <source>
        <dbReference type="EMBL" id="KAK6783096.1"/>
    </source>
</evidence>
<reference evidence="3 4" key="1">
    <citation type="submission" date="2024-02" db="EMBL/GenBank/DDBJ databases">
        <title>de novo genome assembly of Solanum bulbocastanum strain 11H21.</title>
        <authorList>
            <person name="Hosaka A.J."/>
        </authorList>
    </citation>
    <scope>NUCLEOTIDE SEQUENCE [LARGE SCALE GENOMIC DNA]</scope>
    <source>
        <tissue evidence="3">Young leaves</tissue>
    </source>
</reference>
<dbReference type="InterPro" id="IPR000253">
    <property type="entry name" value="FHA_dom"/>
</dbReference>
<feature type="compositionally biased region" description="Basic residues" evidence="1">
    <location>
        <begin position="298"/>
        <end position="308"/>
    </location>
</feature>
<dbReference type="SMART" id="SM00240">
    <property type="entry name" value="FHA"/>
    <property type="match status" value="1"/>
</dbReference>
<feature type="compositionally biased region" description="Basic and acidic residues" evidence="1">
    <location>
        <begin position="235"/>
        <end position="261"/>
    </location>
</feature>
<protein>
    <recommendedName>
        <fullName evidence="2">FHA domain-containing protein</fullName>
    </recommendedName>
</protein>
<dbReference type="InterPro" id="IPR008984">
    <property type="entry name" value="SMAD_FHA_dom_sf"/>
</dbReference>